<dbReference type="EMBL" id="PDCK01000039">
    <property type="protein sequence ID" value="PRQ59692.1"/>
    <property type="molecule type" value="Genomic_DNA"/>
</dbReference>
<keyword evidence="11" id="KW-1185">Reference proteome</keyword>
<dbReference type="GO" id="GO:0005886">
    <property type="term" value="C:plasma membrane"/>
    <property type="evidence" value="ECO:0007669"/>
    <property type="project" value="UniProtKB-SubCell"/>
</dbReference>
<comment type="similarity">
    <text evidence="8">Belongs to the cysteine-rich repeat secretory protein family. Plasmodesmata-located proteins (PDLD) subfamily.</text>
</comment>
<evidence type="ECO:0000256" key="5">
    <source>
        <dbReference type="ARBA" id="ARBA00022949"/>
    </source>
</evidence>
<evidence type="ECO:0000256" key="1">
    <source>
        <dbReference type="ARBA" id="ARBA00004251"/>
    </source>
</evidence>
<dbReference type="GO" id="GO:0009506">
    <property type="term" value="C:plasmodesma"/>
    <property type="evidence" value="ECO:0007669"/>
    <property type="project" value="UniProtKB-SubCell"/>
</dbReference>
<gene>
    <name evidence="10" type="ORF">RchiOBHm_Chr1g0372961</name>
</gene>
<dbReference type="GO" id="GO:0046739">
    <property type="term" value="P:transport of virus in multicellular host"/>
    <property type="evidence" value="ECO:0007669"/>
    <property type="project" value="TreeGrafter"/>
</dbReference>
<accession>A0A2P6SM00</accession>
<dbReference type="Proteomes" id="UP000238479">
    <property type="component" value="Chromosome 1"/>
</dbReference>
<evidence type="ECO:0000313" key="11">
    <source>
        <dbReference type="Proteomes" id="UP000238479"/>
    </source>
</evidence>
<proteinExistence type="inferred from homology"/>
<keyword evidence="5" id="KW-0965">Cell junction</keyword>
<keyword evidence="2" id="KW-0945">Host-virus interaction</keyword>
<dbReference type="Gramene" id="PRQ59692">
    <property type="protein sequence ID" value="PRQ59692"/>
    <property type="gene ID" value="RchiOBHm_Chr1g0372961"/>
</dbReference>
<keyword evidence="4" id="KW-0677">Repeat</keyword>
<evidence type="ECO:0000256" key="8">
    <source>
        <dbReference type="ARBA" id="ARBA00038393"/>
    </source>
</evidence>
<dbReference type="GO" id="GO:0010497">
    <property type="term" value="P:plasmodesmata-mediated intercellular transport"/>
    <property type="evidence" value="ECO:0007669"/>
    <property type="project" value="TreeGrafter"/>
</dbReference>
<dbReference type="OMA" id="SECRNSV"/>
<dbReference type="InterPro" id="IPR051378">
    <property type="entry name" value="Cell2Cell_Antifungal"/>
</dbReference>
<dbReference type="AlphaFoldDB" id="A0A2P6SM00"/>
<comment type="subcellular location">
    <subcellularLocation>
        <location evidence="7">Cell junction</location>
        <location evidence="7">Plasmodesma</location>
    </subcellularLocation>
    <subcellularLocation>
        <location evidence="1">Cell membrane</location>
        <topology evidence="1">Single-pass type I membrane protein</topology>
    </subcellularLocation>
</comment>
<feature type="domain" description="Gnk2-homologous" evidence="9">
    <location>
        <begin position="25"/>
        <end position="122"/>
    </location>
</feature>
<sequence length="127" mass="14155">MNQISVGWYRRCKAGNLEVKQVSGTQLLYRICGSGRSSGSAGFEEKMDFAFDKLESGIKNGSVLFYTGSYESVYILGQCEGDLSNNDCGDCAYEKTDFQCGDSVSGQILQIYIYIYIYIFNTITIPH</sequence>
<dbReference type="CDD" id="cd23509">
    <property type="entry name" value="Gnk2-like"/>
    <property type="match status" value="1"/>
</dbReference>
<evidence type="ECO:0000256" key="3">
    <source>
        <dbReference type="ARBA" id="ARBA00022729"/>
    </source>
</evidence>
<protein>
    <submittedName>
        <fullName evidence="10">Putative Gnk2-like domain-containing protein</fullName>
    </submittedName>
</protein>
<reference evidence="10 11" key="1">
    <citation type="journal article" date="2018" name="Nat. Genet.">
        <title>The Rosa genome provides new insights in the design of modern roses.</title>
        <authorList>
            <person name="Bendahmane M."/>
        </authorList>
    </citation>
    <scope>NUCLEOTIDE SEQUENCE [LARGE SCALE GENOMIC DNA]</scope>
    <source>
        <strain evidence="11">cv. Old Blush</strain>
    </source>
</reference>
<dbReference type="Gene3D" id="3.30.430.20">
    <property type="entry name" value="Gnk2 domain, C-X8-C-X2-C motif"/>
    <property type="match status" value="1"/>
</dbReference>
<keyword evidence="3" id="KW-0732">Signal</keyword>
<comment type="caution">
    <text evidence="10">The sequence shown here is derived from an EMBL/GenBank/DDBJ whole genome shotgun (WGS) entry which is preliminary data.</text>
</comment>
<dbReference type="PANTHER" id="PTHR32080:SF36">
    <property type="entry name" value="PLASMODESMATA-LOCATED PROTEIN 1"/>
    <property type="match status" value="1"/>
</dbReference>
<evidence type="ECO:0000256" key="4">
    <source>
        <dbReference type="ARBA" id="ARBA00022737"/>
    </source>
</evidence>
<evidence type="ECO:0000259" key="9">
    <source>
        <dbReference type="PROSITE" id="PS51473"/>
    </source>
</evidence>
<evidence type="ECO:0000313" key="10">
    <source>
        <dbReference type="EMBL" id="PRQ59692.1"/>
    </source>
</evidence>
<name>A0A2P6SM00_ROSCH</name>
<organism evidence="10 11">
    <name type="scientific">Rosa chinensis</name>
    <name type="common">China rose</name>
    <dbReference type="NCBI Taxonomy" id="74649"/>
    <lineage>
        <taxon>Eukaryota</taxon>
        <taxon>Viridiplantae</taxon>
        <taxon>Streptophyta</taxon>
        <taxon>Embryophyta</taxon>
        <taxon>Tracheophyta</taxon>
        <taxon>Spermatophyta</taxon>
        <taxon>Magnoliopsida</taxon>
        <taxon>eudicotyledons</taxon>
        <taxon>Gunneridae</taxon>
        <taxon>Pentapetalae</taxon>
        <taxon>rosids</taxon>
        <taxon>fabids</taxon>
        <taxon>Rosales</taxon>
        <taxon>Rosaceae</taxon>
        <taxon>Rosoideae</taxon>
        <taxon>Rosoideae incertae sedis</taxon>
        <taxon>Rosa</taxon>
    </lineage>
</organism>
<evidence type="ECO:0000256" key="7">
    <source>
        <dbReference type="ARBA" id="ARBA00024184"/>
    </source>
</evidence>
<dbReference type="PANTHER" id="PTHR32080">
    <property type="entry name" value="ANTIFUNGAL PROTEIN GINKBILOBIN-2-LIKE"/>
    <property type="match status" value="1"/>
</dbReference>
<keyword evidence="6" id="KW-1015">Disulfide bond</keyword>
<dbReference type="InterPro" id="IPR038408">
    <property type="entry name" value="GNK2_sf"/>
</dbReference>
<dbReference type="InterPro" id="IPR002902">
    <property type="entry name" value="GNK2"/>
</dbReference>
<dbReference type="PROSITE" id="PS51473">
    <property type="entry name" value="GNK2"/>
    <property type="match status" value="1"/>
</dbReference>
<dbReference type="Pfam" id="PF01657">
    <property type="entry name" value="Stress-antifung"/>
    <property type="match status" value="1"/>
</dbReference>
<evidence type="ECO:0000256" key="6">
    <source>
        <dbReference type="ARBA" id="ARBA00023157"/>
    </source>
</evidence>
<evidence type="ECO:0000256" key="2">
    <source>
        <dbReference type="ARBA" id="ARBA00022581"/>
    </source>
</evidence>
<dbReference type="STRING" id="74649.A0A2P6SM00"/>